<dbReference type="Gene3D" id="3.40.50.300">
    <property type="entry name" value="P-loop containing nucleotide triphosphate hydrolases"/>
    <property type="match status" value="2"/>
</dbReference>
<evidence type="ECO:0000256" key="5">
    <source>
        <dbReference type="ARBA" id="ARBA00022801"/>
    </source>
</evidence>
<dbReference type="GO" id="GO:0016558">
    <property type="term" value="P:protein import into peroxisome matrix"/>
    <property type="evidence" value="ECO:0007669"/>
    <property type="project" value="TreeGrafter"/>
</dbReference>
<dbReference type="InterPro" id="IPR003959">
    <property type="entry name" value="ATPase_AAA_core"/>
</dbReference>
<comment type="similarity">
    <text evidence="2">Belongs to the AAA ATPase family.</text>
</comment>
<feature type="compositionally biased region" description="Polar residues" evidence="11">
    <location>
        <begin position="315"/>
        <end position="332"/>
    </location>
</feature>
<dbReference type="SUPFAM" id="SSF52540">
    <property type="entry name" value="P-loop containing nucleoside triphosphate hydrolases"/>
    <property type="match status" value="2"/>
</dbReference>
<dbReference type="InterPro" id="IPR027417">
    <property type="entry name" value="P-loop_NTPase"/>
</dbReference>
<name>A0AAW1T999_9CHLO</name>
<evidence type="ECO:0000259" key="12">
    <source>
        <dbReference type="SMART" id="SM00382"/>
    </source>
</evidence>
<evidence type="ECO:0000256" key="11">
    <source>
        <dbReference type="SAM" id="MobiDB-lite"/>
    </source>
</evidence>
<evidence type="ECO:0000256" key="7">
    <source>
        <dbReference type="ARBA" id="ARBA00023136"/>
    </source>
</evidence>
<feature type="domain" description="AAA+ ATPase" evidence="12">
    <location>
        <begin position="773"/>
        <end position="913"/>
    </location>
</feature>
<feature type="region of interest" description="Disordered" evidence="11">
    <location>
        <begin position="120"/>
        <end position="141"/>
    </location>
</feature>
<dbReference type="Gene3D" id="1.10.8.60">
    <property type="match status" value="1"/>
</dbReference>
<dbReference type="EMBL" id="JALJOV010000186">
    <property type="protein sequence ID" value="KAK9866140.1"/>
    <property type="molecule type" value="Genomic_DNA"/>
</dbReference>
<keyword evidence="5" id="KW-0378">Hydrolase</keyword>
<dbReference type="InterPro" id="IPR047533">
    <property type="entry name" value="RecA-like_PEX6_r2"/>
</dbReference>
<dbReference type="GO" id="GO:0016887">
    <property type="term" value="F:ATP hydrolysis activity"/>
    <property type="evidence" value="ECO:0007669"/>
    <property type="project" value="InterPro"/>
</dbReference>
<sequence length="1029" mass="109299">MAERSSAPTPLLAQHWKDRVAALGLPLKPRSKTPETPTSQASFQLPAAVLPGPESGPSDHTSLGTHDDEQMQLGLTMKTLQRLGMFHGSLISITNSHQLNSSAALAHVFSLDRPVSHRDIPTDLCDKGSPSVSGQDLDTSRSRARISALQTLPASGGANLSSDMQAASSGSWQHDTAYLSPLLAFNLGFQPQLLSFLHPDSERPSAEVNGAPLHATSSSKGRLMAYQPHHSSSLSRRSPFLSQVEGRCPSKQPPASALRWLEKPQQVETWRAPASLLLSNITSKHAPGHLFTVADPSSDPEQELLRALCTPADPLSQQEEGTSEGSLRQANGRQPLRGRHRSALPALLWFKVTSVEPQQTSPLAVNPSTTAVAMQGTCASALPVGAEHFMRTKLGNTDCGSSRTERKITRAGDGQVLGESLAAAWQSSPCLPGLASLLPAWREVAALLAPLVHHGSRGRGLRAALLLVGPAGSGRTTAATAAAAALGLHLIPFNCHDLTSAAGPQAQSKAVNLALRTAGETAADFSPALLLLRNFEALASSASGDPTDPGEASLLQLIEELENLIASRAAQTLDTPQSQQAHEQASPAWSEQPVVLLVACVASAADLPPLLRRIFTHEVEVEAPSLDQRLQLLSGILAQSAAEPHPSWLQDAAAQTAGLLPQDLKAAAADALAMAAMRGTPTLRDGKLELLDGDRSLDLTGSIPLSKLHVTADHMEKALLGVRRRTATALGAPSVPKVKWEDVGGLEDVKRGVLDTVELPLRHPNLFAAGLKRRSGVLLYGPPGTGKTLIAKAVATECSINFLSVKGPELINMYIGESERQVREVFARARRARPCVLFFDELDSLAPARGAGSDSGGVMDRVVSQLLAEIDGVQTGGAQDLFVIGATNRPDLLDAALLRPGRLDRLLYVGVAEDWESKHHVLCALTRSFKLAADVDLQTIARGCQLTFTGADMYALCSDAWMAGLKRTIRVHEALVGAGSADSTSQPEHVEVAQEDFWEALHSLQPSLSEQELQRYAALRDRFGQSGAG</sequence>
<evidence type="ECO:0000313" key="14">
    <source>
        <dbReference type="Proteomes" id="UP001485043"/>
    </source>
</evidence>
<evidence type="ECO:0000256" key="1">
    <source>
        <dbReference type="ARBA" id="ARBA00004370"/>
    </source>
</evidence>
<dbReference type="PANTHER" id="PTHR23077">
    <property type="entry name" value="AAA-FAMILY ATPASE"/>
    <property type="match status" value="1"/>
</dbReference>
<proteinExistence type="inferred from homology"/>
<keyword evidence="7" id="KW-0472">Membrane</keyword>
<evidence type="ECO:0000256" key="8">
    <source>
        <dbReference type="ARBA" id="ARBA00034811"/>
    </source>
</evidence>
<accession>A0AAW1T999</accession>
<evidence type="ECO:0000256" key="2">
    <source>
        <dbReference type="ARBA" id="ARBA00006914"/>
    </source>
</evidence>
<dbReference type="GO" id="GO:0005524">
    <property type="term" value="F:ATP binding"/>
    <property type="evidence" value="ECO:0007669"/>
    <property type="project" value="UniProtKB-KW"/>
</dbReference>
<feature type="domain" description="AAA+ ATPase" evidence="12">
    <location>
        <begin position="461"/>
        <end position="625"/>
    </location>
</feature>
<dbReference type="SMART" id="SM00382">
    <property type="entry name" value="AAA"/>
    <property type="match status" value="2"/>
</dbReference>
<comment type="subcellular location">
    <subcellularLocation>
        <location evidence="1">Membrane</location>
    </subcellularLocation>
</comment>
<dbReference type="InterPro" id="IPR003593">
    <property type="entry name" value="AAA+_ATPase"/>
</dbReference>
<keyword evidence="14" id="KW-1185">Reference proteome</keyword>
<evidence type="ECO:0000256" key="4">
    <source>
        <dbReference type="ARBA" id="ARBA00022741"/>
    </source>
</evidence>
<reference evidence="13 14" key="1">
    <citation type="journal article" date="2024" name="Nat. Commun.">
        <title>Phylogenomics reveals the evolutionary origins of lichenization in chlorophyte algae.</title>
        <authorList>
            <person name="Puginier C."/>
            <person name="Libourel C."/>
            <person name="Otte J."/>
            <person name="Skaloud P."/>
            <person name="Haon M."/>
            <person name="Grisel S."/>
            <person name="Petersen M."/>
            <person name="Berrin J.G."/>
            <person name="Delaux P.M."/>
            <person name="Dal Grande F."/>
            <person name="Keller J."/>
        </authorList>
    </citation>
    <scope>NUCLEOTIDE SEQUENCE [LARGE SCALE GENOMIC DNA]</scope>
    <source>
        <strain evidence="13 14">SAG 2523</strain>
    </source>
</reference>
<evidence type="ECO:0000256" key="6">
    <source>
        <dbReference type="ARBA" id="ARBA00022840"/>
    </source>
</evidence>
<dbReference type="GO" id="GO:0005778">
    <property type="term" value="C:peroxisomal membrane"/>
    <property type="evidence" value="ECO:0007669"/>
    <property type="project" value="TreeGrafter"/>
</dbReference>
<organism evidence="13 14">
    <name type="scientific">Apatococcus fuscideae</name>
    <dbReference type="NCBI Taxonomy" id="2026836"/>
    <lineage>
        <taxon>Eukaryota</taxon>
        <taxon>Viridiplantae</taxon>
        <taxon>Chlorophyta</taxon>
        <taxon>core chlorophytes</taxon>
        <taxon>Trebouxiophyceae</taxon>
        <taxon>Chlorellales</taxon>
        <taxon>Chlorellaceae</taxon>
        <taxon>Apatococcus</taxon>
    </lineage>
</organism>
<comment type="caution">
    <text evidence="13">The sequence shown here is derived from an EMBL/GenBank/DDBJ whole genome shotgun (WGS) entry which is preliminary data.</text>
</comment>
<dbReference type="CDD" id="cd19527">
    <property type="entry name" value="RecA-like_PEX6_r2"/>
    <property type="match status" value="1"/>
</dbReference>
<dbReference type="InterPro" id="IPR003960">
    <property type="entry name" value="ATPase_AAA_CS"/>
</dbReference>
<evidence type="ECO:0000256" key="3">
    <source>
        <dbReference type="ARBA" id="ARBA00022593"/>
    </source>
</evidence>
<gene>
    <name evidence="13" type="ORF">WJX84_005323</name>
</gene>
<dbReference type="PROSITE" id="PS00674">
    <property type="entry name" value="AAA"/>
    <property type="match status" value="1"/>
</dbReference>
<dbReference type="InterPro" id="IPR050168">
    <property type="entry name" value="AAA_ATPase_domain"/>
</dbReference>
<dbReference type="FunFam" id="3.40.50.300:FF:000109">
    <property type="entry name" value="Peroxisomal biogenesis factor 6"/>
    <property type="match status" value="1"/>
</dbReference>
<evidence type="ECO:0000256" key="10">
    <source>
        <dbReference type="ARBA" id="ARBA00048778"/>
    </source>
</evidence>
<dbReference type="GO" id="GO:0005829">
    <property type="term" value="C:cytosol"/>
    <property type="evidence" value="ECO:0007669"/>
    <property type="project" value="TreeGrafter"/>
</dbReference>
<keyword evidence="3" id="KW-0962">Peroxisome biogenesis</keyword>
<keyword evidence="6" id="KW-0067">ATP-binding</keyword>
<feature type="region of interest" description="Disordered" evidence="11">
    <location>
        <begin position="315"/>
        <end position="338"/>
    </location>
</feature>
<dbReference type="Pfam" id="PF00004">
    <property type="entry name" value="AAA"/>
    <property type="match status" value="2"/>
</dbReference>
<dbReference type="Proteomes" id="UP001485043">
    <property type="component" value="Unassembled WGS sequence"/>
</dbReference>
<dbReference type="AlphaFoldDB" id="A0AAW1T999"/>
<comment type="catalytic activity">
    <reaction evidence="10">
        <text>ATP + H2O = ADP + phosphate + H(+)</text>
        <dbReference type="Rhea" id="RHEA:13065"/>
        <dbReference type="ChEBI" id="CHEBI:15377"/>
        <dbReference type="ChEBI" id="CHEBI:15378"/>
        <dbReference type="ChEBI" id="CHEBI:30616"/>
        <dbReference type="ChEBI" id="CHEBI:43474"/>
        <dbReference type="ChEBI" id="CHEBI:456216"/>
    </reaction>
    <physiologicalReaction direction="left-to-right" evidence="10">
        <dbReference type="Rhea" id="RHEA:13066"/>
    </physiologicalReaction>
</comment>
<dbReference type="PANTHER" id="PTHR23077:SF9">
    <property type="entry name" value="PEROXISOMAL ATPASE PEX6"/>
    <property type="match status" value="1"/>
</dbReference>
<evidence type="ECO:0000256" key="9">
    <source>
        <dbReference type="ARBA" id="ARBA00034920"/>
    </source>
</evidence>
<protein>
    <recommendedName>
        <fullName evidence="8">Peroxisomal ATPase PEX6</fullName>
    </recommendedName>
    <alternativeName>
        <fullName evidence="9">Peroxin-6</fullName>
    </alternativeName>
</protein>
<evidence type="ECO:0000313" key="13">
    <source>
        <dbReference type="EMBL" id="KAK9866140.1"/>
    </source>
</evidence>
<keyword evidence="4" id="KW-0547">Nucleotide-binding</keyword>